<keyword evidence="5" id="KW-1185">Reference proteome</keyword>
<reference evidence="4 5" key="1">
    <citation type="submission" date="2020-07" db="EMBL/GenBank/DDBJ databases">
        <title>Sequencing the genomes of 1000 actinobacteria strains.</title>
        <authorList>
            <person name="Klenk H.-P."/>
        </authorList>
    </citation>
    <scope>NUCLEOTIDE SEQUENCE [LARGE SCALE GENOMIC DNA]</scope>
    <source>
        <strain evidence="4 5">DSM 22083</strain>
    </source>
</reference>
<dbReference type="Proteomes" id="UP000569914">
    <property type="component" value="Unassembled WGS sequence"/>
</dbReference>
<name>A0A7Y9IF30_9ACTN</name>
<comment type="caution">
    <text evidence="4">The sequence shown here is derived from an EMBL/GenBank/DDBJ whole genome shotgun (WGS) entry which is preliminary data.</text>
</comment>
<feature type="domain" description="N-acetyltransferase" evidence="3">
    <location>
        <begin position="2"/>
        <end position="161"/>
    </location>
</feature>
<organism evidence="4 5">
    <name type="scientific">Microlunatus parietis</name>
    <dbReference type="NCBI Taxonomy" id="682979"/>
    <lineage>
        <taxon>Bacteria</taxon>
        <taxon>Bacillati</taxon>
        <taxon>Actinomycetota</taxon>
        <taxon>Actinomycetes</taxon>
        <taxon>Propionibacteriales</taxon>
        <taxon>Propionibacteriaceae</taxon>
        <taxon>Microlunatus</taxon>
    </lineage>
</organism>
<dbReference type="InterPro" id="IPR016181">
    <property type="entry name" value="Acyl_CoA_acyltransferase"/>
</dbReference>
<dbReference type="Pfam" id="PF00583">
    <property type="entry name" value="Acetyltransf_1"/>
    <property type="match status" value="1"/>
</dbReference>
<dbReference type="RefSeq" id="WP_179757873.1">
    <property type="nucleotide sequence ID" value="NZ_JACCBU010000001.1"/>
</dbReference>
<evidence type="ECO:0000256" key="2">
    <source>
        <dbReference type="ARBA" id="ARBA00023315"/>
    </source>
</evidence>
<dbReference type="PROSITE" id="PS51186">
    <property type="entry name" value="GNAT"/>
    <property type="match status" value="1"/>
</dbReference>
<keyword evidence="2" id="KW-0012">Acyltransferase</keyword>
<evidence type="ECO:0000313" key="5">
    <source>
        <dbReference type="Proteomes" id="UP000569914"/>
    </source>
</evidence>
<evidence type="ECO:0000256" key="1">
    <source>
        <dbReference type="ARBA" id="ARBA00022679"/>
    </source>
</evidence>
<protein>
    <submittedName>
        <fullName evidence="4">GNAT superfamily N-acetyltransferase</fullName>
    </submittedName>
</protein>
<accession>A0A7Y9IF30</accession>
<dbReference type="Gene3D" id="3.40.630.30">
    <property type="match status" value="1"/>
</dbReference>
<dbReference type="PANTHER" id="PTHR43877:SF1">
    <property type="entry name" value="ACETYLTRANSFERASE"/>
    <property type="match status" value="1"/>
</dbReference>
<dbReference type="PANTHER" id="PTHR43877">
    <property type="entry name" value="AMINOALKYLPHOSPHONATE N-ACETYLTRANSFERASE-RELATED-RELATED"/>
    <property type="match status" value="1"/>
</dbReference>
<dbReference type="InterPro" id="IPR000182">
    <property type="entry name" value="GNAT_dom"/>
</dbReference>
<dbReference type="SUPFAM" id="SSF55729">
    <property type="entry name" value="Acyl-CoA N-acyltransferases (Nat)"/>
    <property type="match status" value="1"/>
</dbReference>
<dbReference type="CDD" id="cd04301">
    <property type="entry name" value="NAT_SF"/>
    <property type="match status" value="1"/>
</dbReference>
<evidence type="ECO:0000313" key="4">
    <source>
        <dbReference type="EMBL" id="NYE75353.1"/>
    </source>
</evidence>
<dbReference type="AlphaFoldDB" id="A0A7Y9IF30"/>
<dbReference type="EMBL" id="JACCBU010000001">
    <property type="protein sequence ID" value="NYE75353.1"/>
    <property type="molecule type" value="Genomic_DNA"/>
</dbReference>
<evidence type="ECO:0000259" key="3">
    <source>
        <dbReference type="PROSITE" id="PS51186"/>
    </source>
</evidence>
<keyword evidence="1 4" id="KW-0808">Transferase</keyword>
<sequence length="161" mass="17815">MIEIRPAAAGETAALVDCHLACWREAYREYASEAYLANVSGGRSARISYWTTKIDNGRAPWLALDDGEVIGLADAGPTEDDDLRPGLELFMIYVRAAHWGAGVGHRLLEAAIGDQPASLWVLDGNDRAVGFYRRHGFRPDGARKLHPGFRRPIIRMIRGRS</sequence>
<dbReference type="GO" id="GO:0016747">
    <property type="term" value="F:acyltransferase activity, transferring groups other than amino-acyl groups"/>
    <property type="evidence" value="ECO:0007669"/>
    <property type="project" value="InterPro"/>
</dbReference>
<gene>
    <name evidence="4" type="ORF">BKA15_006682</name>
</gene>
<proteinExistence type="predicted"/>
<dbReference type="InterPro" id="IPR050832">
    <property type="entry name" value="Bact_Acetyltransf"/>
</dbReference>